<keyword evidence="1" id="KW-0472">Membrane</keyword>
<keyword evidence="3" id="KW-1185">Reference proteome</keyword>
<sequence>MKKDERCRLLYEAGAIVLLFFGAWVIAYTWLPSALRWPLGIICIVLEIVLQAALRILDQEGEWSSIVNVRKRSSFLNILSLISFRIMPIVVIVILILMDLGGML</sequence>
<proteinExistence type="predicted"/>
<feature type="transmembrane region" description="Helical" evidence="1">
    <location>
        <begin position="37"/>
        <end position="57"/>
    </location>
</feature>
<dbReference type="EMBL" id="JALBUR010000015">
    <property type="protein sequence ID" value="MDX8419840.1"/>
    <property type="molecule type" value="Genomic_DNA"/>
</dbReference>
<dbReference type="Proteomes" id="UP001286174">
    <property type="component" value="Unassembled WGS sequence"/>
</dbReference>
<name>A0AB35U2Y3_9FIRM</name>
<evidence type="ECO:0008006" key="4">
    <source>
        <dbReference type="Google" id="ProtNLM"/>
    </source>
</evidence>
<accession>A0AB35U2Y3</accession>
<feature type="transmembrane region" description="Helical" evidence="1">
    <location>
        <begin position="78"/>
        <end position="98"/>
    </location>
</feature>
<dbReference type="AlphaFoldDB" id="A0AB35U2Y3"/>
<evidence type="ECO:0000313" key="3">
    <source>
        <dbReference type="Proteomes" id="UP001286174"/>
    </source>
</evidence>
<gene>
    <name evidence="2" type="ORF">MOZ60_07005</name>
</gene>
<reference evidence="2 3" key="1">
    <citation type="submission" date="2022-03" db="EMBL/GenBank/DDBJ databases">
        <title>Novel taxa within the pig intestine.</title>
        <authorList>
            <person name="Wylensek D."/>
            <person name="Bishof K."/>
            <person name="Afrizal A."/>
            <person name="Clavel T."/>
        </authorList>
    </citation>
    <scope>NUCLEOTIDE SEQUENCE [LARGE SCALE GENOMIC DNA]</scope>
    <source>
        <strain evidence="2 3">CLA-KB-P133</strain>
    </source>
</reference>
<comment type="caution">
    <text evidence="2">The sequence shown here is derived from an EMBL/GenBank/DDBJ whole genome shotgun (WGS) entry which is preliminary data.</text>
</comment>
<keyword evidence="1" id="KW-1133">Transmembrane helix</keyword>
<evidence type="ECO:0000313" key="2">
    <source>
        <dbReference type="EMBL" id="MDX8419840.1"/>
    </source>
</evidence>
<evidence type="ECO:0000256" key="1">
    <source>
        <dbReference type="SAM" id="Phobius"/>
    </source>
</evidence>
<feature type="transmembrane region" description="Helical" evidence="1">
    <location>
        <begin position="9"/>
        <end position="31"/>
    </location>
</feature>
<dbReference type="RefSeq" id="WP_277655384.1">
    <property type="nucleotide sequence ID" value="NZ_JALBUR010000015.1"/>
</dbReference>
<keyword evidence="1" id="KW-0812">Transmembrane</keyword>
<protein>
    <recommendedName>
        <fullName evidence="4">Transmembrane protein</fullName>
    </recommendedName>
</protein>
<organism evidence="2 3">
    <name type="scientific">Grylomicrobium aquisgranensis</name>
    <dbReference type="NCBI Taxonomy" id="2926318"/>
    <lineage>
        <taxon>Bacteria</taxon>
        <taxon>Bacillati</taxon>
        <taxon>Bacillota</taxon>
        <taxon>Erysipelotrichia</taxon>
        <taxon>Erysipelotrichales</taxon>
        <taxon>Erysipelotrichaceae</taxon>
        <taxon>Grylomicrobium</taxon>
    </lineage>
</organism>